<dbReference type="Proteomes" id="UP000300879">
    <property type="component" value="Chromosome"/>
</dbReference>
<reference evidence="1 2" key="1">
    <citation type="submission" date="2019-05" db="EMBL/GenBank/DDBJ databases">
        <authorList>
            <person name="Chen C."/>
        </authorList>
    </citation>
    <scope>NUCLEOTIDE SEQUENCE [LARGE SCALE GENOMIC DNA]</scope>
    <source>
        <strain evidence="1 2">HB172198</strain>
    </source>
</reference>
<dbReference type="AlphaFoldDB" id="A0A4P8XMB3"/>
<dbReference type="Gene3D" id="2.30.30.100">
    <property type="match status" value="1"/>
</dbReference>
<dbReference type="OrthoDB" id="2666278at2"/>
<dbReference type="KEGG" id="palo:E6C60_1936"/>
<dbReference type="SUPFAM" id="SSF50182">
    <property type="entry name" value="Sm-like ribonucleoproteins"/>
    <property type="match status" value="1"/>
</dbReference>
<dbReference type="InterPro" id="IPR010920">
    <property type="entry name" value="LSM_dom_sf"/>
</dbReference>
<name>A0A4P8XMB3_9BACL</name>
<evidence type="ECO:0000313" key="1">
    <source>
        <dbReference type="EMBL" id="QCT02651.1"/>
    </source>
</evidence>
<keyword evidence="2" id="KW-1185">Reference proteome</keyword>
<dbReference type="RefSeq" id="WP_138225643.1">
    <property type="nucleotide sequence ID" value="NZ_CP040396.1"/>
</dbReference>
<protein>
    <submittedName>
        <fullName evidence="1">Uncharacterized protein</fullName>
    </submittedName>
</protein>
<dbReference type="EMBL" id="CP040396">
    <property type="protein sequence ID" value="QCT02651.1"/>
    <property type="molecule type" value="Genomic_DNA"/>
</dbReference>
<accession>A0A4P8XMB3</accession>
<proteinExistence type="predicted"/>
<gene>
    <name evidence="1" type="ORF">E6C60_1936</name>
</gene>
<evidence type="ECO:0000313" key="2">
    <source>
        <dbReference type="Proteomes" id="UP000300879"/>
    </source>
</evidence>
<sequence length="112" mass="12959">MSTHTGHQLLYQCDQHMAQQMKQHKSKVHHALQNAVNRKVRIETVDQEVLEGTLVGYDKTFIYISMEPVQSRGYYPYPGGYYPPRPRPPYYPSNVILPLALFDLLTLTLLLV</sequence>
<organism evidence="1 2">
    <name type="scientific">Paenibacillus algicola</name>
    <dbReference type="NCBI Taxonomy" id="2565926"/>
    <lineage>
        <taxon>Bacteria</taxon>
        <taxon>Bacillati</taxon>
        <taxon>Bacillota</taxon>
        <taxon>Bacilli</taxon>
        <taxon>Bacillales</taxon>
        <taxon>Paenibacillaceae</taxon>
        <taxon>Paenibacillus</taxon>
    </lineage>
</organism>